<dbReference type="STRING" id="554065.E1ZHE1"/>
<dbReference type="AlphaFoldDB" id="E1ZHE1"/>
<dbReference type="InterPro" id="IPR011990">
    <property type="entry name" value="TPR-like_helical_dom_sf"/>
</dbReference>
<proteinExistence type="predicted"/>
<dbReference type="OrthoDB" id="1926212at2759"/>
<organism evidence="4">
    <name type="scientific">Chlorella variabilis</name>
    <name type="common">Green alga</name>
    <dbReference type="NCBI Taxonomy" id="554065"/>
    <lineage>
        <taxon>Eukaryota</taxon>
        <taxon>Viridiplantae</taxon>
        <taxon>Chlorophyta</taxon>
        <taxon>core chlorophytes</taxon>
        <taxon>Trebouxiophyceae</taxon>
        <taxon>Chlorellales</taxon>
        <taxon>Chlorellaceae</taxon>
        <taxon>Chlorella clade</taxon>
        <taxon>Chlorella</taxon>
    </lineage>
</organism>
<dbReference type="RefSeq" id="XP_005847209.1">
    <property type="nucleotide sequence ID" value="XM_005847147.1"/>
</dbReference>
<keyword evidence="1" id="KW-0677">Repeat</keyword>
<dbReference type="OMA" id="AIYMEYP"/>
<evidence type="ECO:0000256" key="1">
    <source>
        <dbReference type="ARBA" id="ARBA00022737"/>
    </source>
</evidence>
<sequence length="242" mass="26972">MKREAVQLLNKIIEQEPGEGKWREMRGQALVDGKNFRAAILDFEFALEQLPPEAAVDRARLLAGRGLAYEGLGDWVAALGDYDQALSQAQSGEWSRARDNYLESADGFQRATGFRYGRSNTPRLDGAVFSSSNAALMLVQMGDEAGAMKEMQDVARRAPGSVDMRAALAALYWRQGREAAAEAEWEFACTRITVGCSRYQDPDWVFRIRRWPPVMCAYLEDFLALRSTNGSSTINAPASFRE</sequence>
<dbReference type="eggNOG" id="ENOG502S0TB">
    <property type="taxonomic scope" value="Eukaryota"/>
</dbReference>
<dbReference type="EMBL" id="GL433846">
    <property type="protein sequence ID" value="EFN55107.1"/>
    <property type="molecule type" value="Genomic_DNA"/>
</dbReference>
<dbReference type="KEGG" id="cvr:CHLNCDRAFT_135026"/>
<dbReference type="InterPro" id="IPR050498">
    <property type="entry name" value="Ycf3"/>
</dbReference>
<protein>
    <submittedName>
        <fullName evidence="3">Uncharacterized protein</fullName>
    </submittedName>
</protein>
<gene>
    <name evidence="3" type="ORF">CHLNCDRAFT_135026</name>
</gene>
<dbReference type="SMART" id="SM00028">
    <property type="entry name" value="TPR"/>
    <property type="match status" value="2"/>
</dbReference>
<evidence type="ECO:0000313" key="4">
    <source>
        <dbReference type="Proteomes" id="UP000008141"/>
    </source>
</evidence>
<dbReference type="Proteomes" id="UP000008141">
    <property type="component" value="Unassembled WGS sequence"/>
</dbReference>
<dbReference type="InParanoid" id="E1ZHE1"/>
<dbReference type="Gene3D" id="1.25.40.10">
    <property type="entry name" value="Tetratricopeptide repeat domain"/>
    <property type="match status" value="2"/>
</dbReference>
<evidence type="ECO:0000256" key="2">
    <source>
        <dbReference type="ARBA" id="ARBA00022803"/>
    </source>
</evidence>
<accession>E1ZHE1</accession>
<keyword evidence="4" id="KW-1185">Reference proteome</keyword>
<dbReference type="GeneID" id="17354546"/>
<dbReference type="PANTHER" id="PTHR44858:SF20">
    <property type="entry name" value="SHSP DOMAIN-CONTAINING PROTEIN"/>
    <property type="match status" value="1"/>
</dbReference>
<dbReference type="SUPFAM" id="SSF48452">
    <property type="entry name" value="TPR-like"/>
    <property type="match status" value="1"/>
</dbReference>
<name>E1ZHE1_CHLVA</name>
<keyword evidence="2" id="KW-0802">TPR repeat</keyword>
<reference evidence="3 4" key="1">
    <citation type="journal article" date="2010" name="Plant Cell">
        <title>The Chlorella variabilis NC64A genome reveals adaptation to photosymbiosis, coevolution with viruses, and cryptic sex.</title>
        <authorList>
            <person name="Blanc G."/>
            <person name="Duncan G."/>
            <person name="Agarkova I."/>
            <person name="Borodovsky M."/>
            <person name="Gurnon J."/>
            <person name="Kuo A."/>
            <person name="Lindquist E."/>
            <person name="Lucas S."/>
            <person name="Pangilinan J."/>
            <person name="Polle J."/>
            <person name="Salamov A."/>
            <person name="Terry A."/>
            <person name="Yamada T."/>
            <person name="Dunigan D.D."/>
            <person name="Grigoriev I.V."/>
            <person name="Claverie J.M."/>
            <person name="Van Etten J.L."/>
        </authorList>
    </citation>
    <scope>NUCLEOTIDE SEQUENCE [LARGE SCALE GENOMIC DNA]</scope>
    <source>
        <strain evidence="3 4">NC64A</strain>
    </source>
</reference>
<dbReference type="InterPro" id="IPR019734">
    <property type="entry name" value="TPR_rpt"/>
</dbReference>
<dbReference type="PANTHER" id="PTHR44858">
    <property type="entry name" value="TETRATRICOPEPTIDE REPEAT PROTEIN 6"/>
    <property type="match status" value="1"/>
</dbReference>
<evidence type="ECO:0000313" key="3">
    <source>
        <dbReference type="EMBL" id="EFN55107.1"/>
    </source>
</evidence>